<reference evidence="1 2" key="1">
    <citation type="journal article" date="2021" name="Commun. Biol.">
        <title>The genome of Shorea leprosula (Dipterocarpaceae) highlights the ecological relevance of drought in aseasonal tropical rainforests.</title>
        <authorList>
            <person name="Ng K.K.S."/>
            <person name="Kobayashi M.J."/>
            <person name="Fawcett J.A."/>
            <person name="Hatakeyama M."/>
            <person name="Paape T."/>
            <person name="Ng C.H."/>
            <person name="Ang C.C."/>
            <person name="Tnah L.H."/>
            <person name="Lee C.T."/>
            <person name="Nishiyama T."/>
            <person name="Sese J."/>
            <person name="O'Brien M.J."/>
            <person name="Copetti D."/>
            <person name="Mohd Noor M.I."/>
            <person name="Ong R.C."/>
            <person name="Putra M."/>
            <person name="Sireger I.Z."/>
            <person name="Indrioko S."/>
            <person name="Kosugi Y."/>
            <person name="Izuno A."/>
            <person name="Isagi Y."/>
            <person name="Lee S.L."/>
            <person name="Shimizu K.K."/>
        </authorList>
    </citation>
    <scope>NUCLEOTIDE SEQUENCE [LARGE SCALE GENOMIC DNA]</scope>
    <source>
        <strain evidence="1">214</strain>
    </source>
</reference>
<accession>A0AAV5K7J5</accession>
<gene>
    <name evidence="1" type="ORF">SLEP1_g29084</name>
</gene>
<protein>
    <submittedName>
        <fullName evidence="1">Uncharacterized protein</fullName>
    </submittedName>
</protein>
<comment type="caution">
    <text evidence="1">The sequence shown here is derived from an EMBL/GenBank/DDBJ whole genome shotgun (WGS) entry which is preliminary data.</text>
</comment>
<organism evidence="1 2">
    <name type="scientific">Rubroshorea leprosula</name>
    <dbReference type="NCBI Taxonomy" id="152421"/>
    <lineage>
        <taxon>Eukaryota</taxon>
        <taxon>Viridiplantae</taxon>
        <taxon>Streptophyta</taxon>
        <taxon>Embryophyta</taxon>
        <taxon>Tracheophyta</taxon>
        <taxon>Spermatophyta</taxon>
        <taxon>Magnoliopsida</taxon>
        <taxon>eudicotyledons</taxon>
        <taxon>Gunneridae</taxon>
        <taxon>Pentapetalae</taxon>
        <taxon>rosids</taxon>
        <taxon>malvids</taxon>
        <taxon>Malvales</taxon>
        <taxon>Dipterocarpaceae</taxon>
        <taxon>Rubroshorea</taxon>
    </lineage>
</organism>
<evidence type="ECO:0000313" key="2">
    <source>
        <dbReference type="Proteomes" id="UP001054252"/>
    </source>
</evidence>
<dbReference type="EMBL" id="BPVZ01000051">
    <property type="protein sequence ID" value="GKV18745.1"/>
    <property type="molecule type" value="Genomic_DNA"/>
</dbReference>
<dbReference type="Proteomes" id="UP001054252">
    <property type="component" value="Unassembled WGS sequence"/>
</dbReference>
<name>A0AAV5K7J5_9ROSI</name>
<evidence type="ECO:0000313" key="1">
    <source>
        <dbReference type="EMBL" id="GKV18745.1"/>
    </source>
</evidence>
<sequence length="89" mass="9508">MLGSQGRLLGFAFLANPAPGFARNPSVLGSQGRLPGLALNPAPGFLANPDEEGKVRQLLGSCVGAGFDFSIRTYQPLGFCRCWVRNRTQ</sequence>
<dbReference type="AlphaFoldDB" id="A0AAV5K7J5"/>
<proteinExistence type="predicted"/>
<keyword evidence="2" id="KW-1185">Reference proteome</keyword>